<dbReference type="InterPro" id="IPR001780">
    <property type="entry name" value="Ribosomal_eL33"/>
</dbReference>
<dbReference type="SMR" id="A0A832T6V9"/>
<accession>A0A832T6V9</accession>
<gene>
    <name evidence="4" type="primary">rpl35ae</name>
    <name evidence="5" type="ORF">HA336_05675</name>
</gene>
<dbReference type="GO" id="GO:0005840">
    <property type="term" value="C:ribosome"/>
    <property type="evidence" value="ECO:0007669"/>
    <property type="project" value="UniProtKB-KW"/>
</dbReference>
<dbReference type="AlphaFoldDB" id="A0A832T6V9"/>
<evidence type="ECO:0000256" key="3">
    <source>
        <dbReference type="ARBA" id="ARBA00023274"/>
    </source>
</evidence>
<dbReference type="OMA" id="SKENQHN"/>
<organism evidence="5 6">
    <name type="scientific">Methanopyrus kandleri</name>
    <dbReference type="NCBI Taxonomy" id="2320"/>
    <lineage>
        <taxon>Archaea</taxon>
        <taxon>Methanobacteriati</taxon>
        <taxon>Methanobacteriota</taxon>
        <taxon>Methanomada group</taxon>
        <taxon>Methanopyri</taxon>
        <taxon>Methanopyrales</taxon>
        <taxon>Methanopyraceae</taxon>
        <taxon>Methanopyrus</taxon>
    </lineage>
</organism>
<dbReference type="InterPro" id="IPR018266">
    <property type="entry name" value="Ribosomal_eL33_CS"/>
</dbReference>
<dbReference type="PANTHER" id="PTHR10902">
    <property type="entry name" value="60S RIBOSOMAL PROTEIN L35A"/>
    <property type="match status" value="1"/>
</dbReference>
<proteinExistence type="inferred from homology"/>
<evidence type="ECO:0000256" key="1">
    <source>
        <dbReference type="ARBA" id="ARBA00009269"/>
    </source>
</evidence>
<evidence type="ECO:0000313" key="6">
    <source>
        <dbReference type="Proteomes" id="UP000619545"/>
    </source>
</evidence>
<dbReference type="Gene3D" id="2.40.10.190">
    <property type="entry name" value="translation elongation factor selb, chain A, domain 4"/>
    <property type="match status" value="1"/>
</dbReference>
<evidence type="ECO:0000313" key="5">
    <source>
        <dbReference type="EMBL" id="HII70704.1"/>
    </source>
</evidence>
<reference evidence="5" key="1">
    <citation type="journal article" date="2020" name="bioRxiv">
        <title>A rank-normalized archaeal taxonomy based on genome phylogeny resolves widespread incomplete and uneven classifications.</title>
        <authorList>
            <person name="Rinke C."/>
            <person name="Chuvochina M."/>
            <person name="Mussig A.J."/>
            <person name="Chaumeil P.-A."/>
            <person name="Waite D.W."/>
            <person name="Whitman W.B."/>
            <person name="Parks D.H."/>
            <person name="Hugenholtz P."/>
        </authorList>
    </citation>
    <scope>NUCLEOTIDE SEQUENCE</scope>
    <source>
        <strain evidence="5">UBA8853</strain>
    </source>
</reference>
<dbReference type="PROSITE" id="PS01105">
    <property type="entry name" value="RIBOSOMAL_L35AE"/>
    <property type="match status" value="1"/>
</dbReference>
<sequence length="90" mass="10053">MSEVKRGVIVNYRMGRHTQDPRQCIIEFEGVESRSEAAQLIGKEVIWKHPETGKVIRGKVVDTHGNNGAVRVRFERGLPGQALGTEVTLK</sequence>
<dbReference type="InterPro" id="IPR038661">
    <property type="entry name" value="Ribosomal_eL33_sf"/>
</dbReference>
<dbReference type="RefSeq" id="WP_011018527.1">
    <property type="nucleotide sequence ID" value="NZ_DUJS01000004.1"/>
</dbReference>
<dbReference type="InterPro" id="IPR009000">
    <property type="entry name" value="Transl_B-barrel_sf"/>
</dbReference>
<name>A0A832T6V9_9EURY</name>
<dbReference type="SUPFAM" id="SSF50447">
    <property type="entry name" value="Translation proteins"/>
    <property type="match status" value="1"/>
</dbReference>
<dbReference type="EMBL" id="DUJS01000004">
    <property type="protein sequence ID" value="HII70704.1"/>
    <property type="molecule type" value="Genomic_DNA"/>
</dbReference>
<dbReference type="GeneID" id="1477458"/>
<protein>
    <recommendedName>
        <fullName evidence="4">Large ribosomal subunit protein eL33</fullName>
    </recommendedName>
</protein>
<comment type="similarity">
    <text evidence="1 4">Belongs to the eukaryotic ribosomal protein eL33 family.</text>
</comment>
<keyword evidence="3 4" id="KW-0687">Ribonucleoprotein</keyword>
<dbReference type="Pfam" id="PF01247">
    <property type="entry name" value="Ribosomal_L35Ae"/>
    <property type="match status" value="1"/>
</dbReference>
<dbReference type="GO" id="GO:0003735">
    <property type="term" value="F:structural constituent of ribosome"/>
    <property type="evidence" value="ECO:0007669"/>
    <property type="project" value="InterPro"/>
</dbReference>
<dbReference type="Proteomes" id="UP000619545">
    <property type="component" value="Unassembled WGS sequence"/>
</dbReference>
<dbReference type="GO" id="GO:1990904">
    <property type="term" value="C:ribonucleoprotein complex"/>
    <property type="evidence" value="ECO:0007669"/>
    <property type="project" value="UniProtKB-KW"/>
</dbReference>
<evidence type="ECO:0000256" key="4">
    <source>
        <dbReference type="HAMAP-Rule" id="MF_00573"/>
    </source>
</evidence>
<comment type="caution">
    <text evidence="5">The sequence shown here is derived from an EMBL/GenBank/DDBJ whole genome shotgun (WGS) entry which is preliminary data.</text>
</comment>
<dbReference type="GO" id="GO:0006412">
    <property type="term" value="P:translation"/>
    <property type="evidence" value="ECO:0007669"/>
    <property type="project" value="UniProtKB-UniRule"/>
</dbReference>
<dbReference type="NCBIfam" id="NF003326">
    <property type="entry name" value="PRK04337.1"/>
    <property type="match status" value="1"/>
</dbReference>
<keyword evidence="2 4" id="KW-0689">Ribosomal protein</keyword>
<evidence type="ECO:0000256" key="2">
    <source>
        <dbReference type="ARBA" id="ARBA00022980"/>
    </source>
</evidence>
<dbReference type="HAMAP" id="MF_00573">
    <property type="entry name" value="Ribosomal_eL33"/>
    <property type="match status" value="1"/>
</dbReference>